<sequence>MNIYDYKAAYLNNVCQIIRFNAEGQILESCNTLFSCQQLLDANIYDAFPLLDSMRDTMAAMAAGESPMVFRCVEMEIDQREWLLDISVSVQPDTINERVYLLLMTDNTEHYMQLRVLQQQRNQSVISQEYAELQNRAMRAEKELLHLKNTELERTYKYKTDFYAHISHEIRTPIHGITGITQLLKNRITDDAEAALYLDTILASSRHLVGIVNELLDYAKIEAGKMVFEEINFDLQQTCKAALLLFSYQNKEGKTAFNLEFDSDLPKYLIGDERRLSQVLYNLIGNAVKFTPEGRISLTVKKMRETDDDCTICFKICDTGIGMNAEQLSRIFVPYTQLGKDTFQRYGGTGLGLSIVQQMIELQNGTITVTSEPQKGTCFNVELTFLKPQKSYKEINTEQLAEAKVLLVDDDLVNRTIAHTLLSQKGLNVKLAEDGVQAVEMASEEPFNLILMDLHMPQMDGIEAVKIIRQDGASRDARIIALTATDDPDELVACMNAGMNDHLPKPFEQESLYRKVIGALV</sequence>
<dbReference type="CDD" id="cd00082">
    <property type="entry name" value="HisKA"/>
    <property type="match status" value="1"/>
</dbReference>
<dbReference type="AlphaFoldDB" id="A0A1I1FCP3"/>
<dbReference type="EC" id="2.7.13.3" evidence="2"/>
<evidence type="ECO:0000313" key="9">
    <source>
        <dbReference type="Proteomes" id="UP000199514"/>
    </source>
</evidence>
<dbReference type="PANTHER" id="PTHR43719:SF28">
    <property type="entry name" value="PEROXIDE STRESS-ACTIVATED HISTIDINE KINASE MAK1-RELATED"/>
    <property type="match status" value="1"/>
</dbReference>
<dbReference type="OrthoDB" id="9811889at2"/>
<evidence type="ECO:0000256" key="2">
    <source>
        <dbReference type="ARBA" id="ARBA00012438"/>
    </source>
</evidence>
<dbReference type="SMART" id="SM00388">
    <property type="entry name" value="HisKA"/>
    <property type="match status" value="1"/>
</dbReference>
<evidence type="ECO:0000256" key="1">
    <source>
        <dbReference type="ARBA" id="ARBA00000085"/>
    </source>
</evidence>
<proteinExistence type="predicted"/>
<organism evidence="8 9">
    <name type="scientific">Flexibacter flexilis DSM 6793</name>
    <dbReference type="NCBI Taxonomy" id="927664"/>
    <lineage>
        <taxon>Bacteria</taxon>
        <taxon>Pseudomonadati</taxon>
        <taxon>Bacteroidota</taxon>
        <taxon>Cytophagia</taxon>
        <taxon>Cytophagales</taxon>
        <taxon>Flexibacteraceae</taxon>
        <taxon>Flexibacter</taxon>
    </lineage>
</organism>
<dbReference type="Pfam" id="PF00512">
    <property type="entry name" value="HisKA"/>
    <property type="match status" value="1"/>
</dbReference>
<comment type="catalytic activity">
    <reaction evidence="1">
        <text>ATP + protein L-histidine = ADP + protein N-phospho-L-histidine.</text>
        <dbReference type="EC" id="2.7.13.3"/>
    </reaction>
</comment>
<feature type="domain" description="Histidine kinase" evidence="6">
    <location>
        <begin position="165"/>
        <end position="387"/>
    </location>
</feature>
<dbReference type="PROSITE" id="PS50110">
    <property type="entry name" value="RESPONSE_REGULATORY"/>
    <property type="match status" value="1"/>
</dbReference>
<evidence type="ECO:0000256" key="4">
    <source>
        <dbReference type="PROSITE-ProRule" id="PRU00169"/>
    </source>
</evidence>
<keyword evidence="9" id="KW-1185">Reference proteome</keyword>
<evidence type="ECO:0000259" key="6">
    <source>
        <dbReference type="PROSITE" id="PS50109"/>
    </source>
</evidence>
<dbReference type="InterPro" id="IPR011006">
    <property type="entry name" value="CheY-like_superfamily"/>
</dbReference>
<dbReference type="CDD" id="cd17546">
    <property type="entry name" value="REC_hyHK_CKI1_RcsC-like"/>
    <property type="match status" value="1"/>
</dbReference>
<feature type="coiled-coil region" evidence="5">
    <location>
        <begin position="123"/>
        <end position="150"/>
    </location>
</feature>
<keyword evidence="5" id="KW-0175">Coiled coil</keyword>
<dbReference type="FunFam" id="3.30.565.10:FF:000010">
    <property type="entry name" value="Sensor histidine kinase RcsC"/>
    <property type="match status" value="1"/>
</dbReference>
<dbReference type="SUPFAM" id="SSF52172">
    <property type="entry name" value="CheY-like"/>
    <property type="match status" value="1"/>
</dbReference>
<dbReference type="PRINTS" id="PR00344">
    <property type="entry name" value="BCTRLSENSOR"/>
</dbReference>
<dbReference type="PANTHER" id="PTHR43719">
    <property type="entry name" value="TWO-COMPONENT HISTIDINE KINASE"/>
    <property type="match status" value="1"/>
</dbReference>
<gene>
    <name evidence="8" type="ORF">SAMN05421780_102140</name>
</gene>
<name>A0A1I1FCP3_9BACT</name>
<evidence type="ECO:0000256" key="3">
    <source>
        <dbReference type="ARBA" id="ARBA00022553"/>
    </source>
</evidence>
<dbReference type="InterPro" id="IPR036097">
    <property type="entry name" value="HisK_dim/P_sf"/>
</dbReference>
<dbReference type="Gene3D" id="1.10.287.130">
    <property type="match status" value="1"/>
</dbReference>
<dbReference type="RefSeq" id="WP_091508295.1">
    <property type="nucleotide sequence ID" value="NZ_FOLE01000002.1"/>
</dbReference>
<dbReference type="InterPro" id="IPR003594">
    <property type="entry name" value="HATPase_dom"/>
</dbReference>
<dbReference type="STRING" id="927664.SAMN05421780_102140"/>
<dbReference type="CDD" id="cd16922">
    <property type="entry name" value="HATPase_EvgS-ArcB-TorS-like"/>
    <property type="match status" value="1"/>
</dbReference>
<dbReference type="SMART" id="SM00387">
    <property type="entry name" value="HATPase_c"/>
    <property type="match status" value="1"/>
</dbReference>
<dbReference type="InterPro" id="IPR005467">
    <property type="entry name" value="His_kinase_dom"/>
</dbReference>
<evidence type="ECO:0000256" key="5">
    <source>
        <dbReference type="SAM" id="Coils"/>
    </source>
</evidence>
<dbReference type="Proteomes" id="UP000199514">
    <property type="component" value="Unassembled WGS sequence"/>
</dbReference>
<dbReference type="Pfam" id="PF02518">
    <property type="entry name" value="HATPase_c"/>
    <property type="match status" value="1"/>
</dbReference>
<evidence type="ECO:0000313" key="8">
    <source>
        <dbReference type="EMBL" id="SFB97239.1"/>
    </source>
</evidence>
<dbReference type="Pfam" id="PF00072">
    <property type="entry name" value="Response_reg"/>
    <property type="match status" value="1"/>
</dbReference>
<dbReference type="EMBL" id="FOLE01000002">
    <property type="protein sequence ID" value="SFB97239.1"/>
    <property type="molecule type" value="Genomic_DNA"/>
</dbReference>
<feature type="domain" description="Response regulatory" evidence="7">
    <location>
        <begin position="404"/>
        <end position="520"/>
    </location>
</feature>
<dbReference type="InterPro" id="IPR036890">
    <property type="entry name" value="HATPase_C_sf"/>
</dbReference>
<keyword evidence="3 4" id="KW-0597">Phosphoprotein</keyword>
<evidence type="ECO:0000259" key="7">
    <source>
        <dbReference type="PROSITE" id="PS50110"/>
    </source>
</evidence>
<accession>A0A1I1FCP3</accession>
<dbReference type="Gene3D" id="3.40.50.2300">
    <property type="match status" value="1"/>
</dbReference>
<dbReference type="GO" id="GO:0000155">
    <property type="term" value="F:phosphorelay sensor kinase activity"/>
    <property type="evidence" value="ECO:0007669"/>
    <property type="project" value="InterPro"/>
</dbReference>
<dbReference type="SMART" id="SM00448">
    <property type="entry name" value="REC"/>
    <property type="match status" value="1"/>
</dbReference>
<dbReference type="InterPro" id="IPR003661">
    <property type="entry name" value="HisK_dim/P_dom"/>
</dbReference>
<dbReference type="InterPro" id="IPR050956">
    <property type="entry name" value="2C_system_His_kinase"/>
</dbReference>
<dbReference type="InterPro" id="IPR001789">
    <property type="entry name" value="Sig_transdc_resp-reg_receiver"/>
</dbReference>
<dbReference type="PROSITE" id="PS50109">
    <property type="entry name" value="HIS_KIN"/>
    <property type="match status" value="1"/>
</dbReference>
<protein>
    <recommendedName>
        <fullName evidence="2">histidine kinase</fullName>
        <ecNumber evidence="2">2.7.13.3</ecNumber>
    </recommendedName>
</protein>
<reference evidence="8 9" key="1">
    <citation type="submission" date="2016-10" db="EMBL/GenBank/DDBJ databases">
        <authorList>
            <person name="de Groot N.N."/>
        </authorList>
    </citation>
    <scope>NUCLEOTIDE SEQUENCE [LARGE SCALE GENOMIC DNA]</scope>
    <source>
        <strain evidence="8 9">DSM 6793</strain>
    </source>
</reference>
<dbReference type="Gene3D" id="3.30.565.10">
    <property type="entry name" value="Histidine kinase-like ATPase, C-terminal domain"/>
    <property type="match status" value="1"/>
</dbReference>
<dbReference type="SUPFAM" id="SSF55874">
    <property type="entry name" value="ATPase domain of HSP90 chaperone/DNA topoisomerase II/histidine kinase"/>
    <property type="match status" value="1"/>
</dbReference>
<dbReference type="InterPro" id="IPR004358">
    <property type="entry name" value="Sig_transdc_His_kin-like_C"/>
</dbReference>
<dbReference type="SUPFAM" id="SSF47384">
    <property type="entry name" value="Homodimeric domain of signal transducing histidine kinase"/>
    <property type="match status" value="1"/>
</dbReference>
<feature type="modified residue" description="4-aspartylphosphate" evidence="4">
    <location>
        <position position="453"/>
    </location>
</feature>